<protein>
    <submittedName>
        <fullName evidence="4">Uncharacterized protein LOC108738433 isoform X1</fullName>
    </submittedName>
</protein>
<dbReference type="AlphaFoldDB" id="A0A7F5RBS2"/>
<dbReference type="Proteomes" id="UP000192223">
    <property type="component" value="Unplaced"/>
</dbReference>
<evidence type="ECO:0000313" key="4">
    <source>
        <dbReference type="RefSeq" id="XP_025833423.1"/>
    </source>
</evidence>
<evidence type="ECO:0000256" key="1">
    <source>
        <dbReference type="SAM" id="MobiDB-lite"/>
    </source>
</evidence>
<organism evidence="3 4">
    <name type="scientific">Agrilus planipennis</name>
    <name type="common">Emerald ash borer</name>
    <name type="synonym">Agrilus marcopoli</name>
    <dbReference type="NCBI Taxonomy" id="224129"/>
    <lineage>
        <taxon>Eukaryota</taxon>
        <taxon>Metazoa</taxon>
        <taxon>Ecdysozoa</taxon>
        <taxon>Arthropoda</taxon>
        <taxon>Hexapoda</taxon>
        <taxon>Insecta</taxon>
        <taxon>Pterygota</taxon>
        <taxon>Neoptera</taxon>
        <taxon>Endopterygota</taxon>
        <taxon>Coleoptera</taxon>
        <taxon>Polyphaga</taxon>
        <taxon>Elateriformia</taxon>
        <taxon>Buprestoidea</taxon>
        <taxon>Buprestidae</taxon>
        <taxon>Agrilinae</taxon>
        <taxon>Agrilus</taxon>
    </lineage>
</organism>
<keyword evidence="2" id="KW-1133">Transmembrane helix</keyword>
<evidence type="ECO:0000313" key="3">
    <source>
        <dbReference type="Proteomes" id="UP000192223"/>
    </source>
</evidence>
<gene>
    <name evidence="4" type="primary">LOC108738433</name>
</gene>
<evidence type="ECO:0000256" key="2">
    <source>
        <dbReference type="SAM" id="Phobius"/>
    </source>
</evidence>
<feature type="region of interest" description="Disordered" evidence="1">
    <location>
        <begin position="80"/>
        <end position="136"/>
    </location>
</feature>
<feature type="transmembrane region" description="Helical" evidence="2">
    <location>
        <begin position="7"/>
        <end position="26"/>
    </location>
</feature>
<keyword evidence="2" id="KW-0812">Transmembrane</keyword>
<dbReference type="GeneID" id="108738433"/>
<proteinExistence type="predicted"/>
<reference evidence="4" key="1">
    <citation type="submission" date="2025-08" db="UniProtKB">
        <authorList>
            <consortium name="RefSeq"/>
        </authorList>
    </citation>
    <scope>IDENTIFICATION</scope>
    <source>
        <tissue evidence="4">Entire body</tissue>
    </source>
</reference>
<dbReference type="InParanoid" id="A0A7F5RBS2"/>
<name>A0A7F5RBS2_AGRPL</name>
<keyword evidence="3" id="KW-1185">Reference proteome</keyword>
<dbReference type="RefSeq" id="XP_025833423.1">
    <property type="nucleotide sequence ID" value="XM_025977638.1"/>
</dbReference>
<dbReference type="KEGG" id="apln:108738433"/>
<sequence>MDSNMKLVYMWLGVMTLVVMTVGVPLNGGEEIREVDNNSLLIGVVEGDYGGSENTDSKPSRIQLFQLGKPNEEQSALKTFLGRKDSYPDNEKSDREKDSANLKRSVEKGNSKKKDGMALELTMYGEKPKDPRSQIVADSERRCWKVADGWRCLVTFDEDKDTRNW</sequence>
<accession>A0A7F5RBS2</accession>
<keyword evidence="2" id="KW-0472">Membrane</keyword>
<feature type="compositionally biased region" description="Basic and acidic residues" evidence="1">
    <location>
        <begin position="82"/>
        <end position="117"/>
    </location>
</feature>
<feature type="compositionally biased region" description="Basic and acidic residues" evidence="1">
    <location>
        <begin position="126"/>
        <end position="136"/>
    </location>
</feature>